<dbReference type="PROSITE" id="PS50893">
    <property type="entry name" value="ABC_TRANSPORTER_2"/>
    <property type="match status" value="1"/>
</dbReference>
<evidence type="ECO:0000256" key="4">
    <source>
        <dbReference type="ARBA" id="ARBA00022840"/>
    </source>
</evidence>
<dbReference type="GO" id="GO:0055085">
    <property type="term" value="P:transmembrane transport"/>
    <property type="evidence" value="ECO:0007669"/>
    <property type="project" value="UniProtKB-ARBA"/>
</dbReference>
<evidence type="ECO:0000313" key="6">
    <source>
        <dbReference type="EMBL" id="KND30198.1"/>
    </source>
</evidence>
<dbReference type="PANTHER" id="PTHR43776:SF7">
    <property type="entry name" value="D,D-DIPEPTIDE TRANSPORT ATP-BINDING PROTEIN DDPF-RELATED"/>
    <property type="match status" value="1"/>
</dbReference>
<feature type="domain" description="ABC transporter" evidence="5">
    <location>
        <begin position="6"/>
        <end position="251"/>
    </location>
</feature>
<dbReference type="InterPro" id="IPR027417">
    <property type="entry name" value="P-loop_NTPase"/>
</dbReference>
<dbReference type="Proteomes" id="UP000037151">
    <property type="component" value="Unassembled WGS sequence"/>
</dbReference>
<dbReference type="OrthoDB" id="8481147at2"/>
<comment type="caution">
    <text evidence="6">The sequence shown here is derived from an EMBL/GenBank/DDBJ whole genome shotgun (WGS) entry which is preliminary data.</text>
</comment>
<dbReference type="InterPro" id="IPR003439">
    <property type="entry name" value="ABC_transporter-like_ATP-bd"/>
</dbReference>
<keyword evidence="2" id="KW-0813">Transport</keyword>
<dbReference type="GO" id="GO:0005524">
    <property type="term" value="F:ATP binding"/>
    <property type="evidence" value="ECO:0007669"/>
    <property type="project" value="UniProtKB-KW"/>
</dbReference>
<dbReference type="InterPro" id="IPR017871">
    <property type="entry name" value="ABC_transporter-like_CS"/>
</dbReference>
<comment type="similarity">
    <text evidence="1">Belongs to the ABC transporter superfamily.</text>
</comment>
<gene>
    <name evidence="6" type="ORF">IQ63_29460</name>
</gene>
<dbReference type="RefSeq" id="WP_050373308.1">
    <property type="nucleotide sequence ID" value="NZ_KQ257829.1"/>
</dbReference>
<keyword evidence="4 6" id="KW-0067">ATP-binding</keyword>
<dbReference type="GO" id="GO:0016887">
    <property type="term" value="F:ATP hydrolysis activity"/>
    <property type="evidence" value="ECO:0007669"/>
    <property type="project" value="InterPro"/>
</dbReference>
<reference evidence="7" key="1">
    <citation type="submission" date="2014-07" db="EMBL/GenBank/DDBJ databases">
        <title>Genome sequencing of plant-pathogenic Streptomyces species.</title>
        <authorList>
            <person name="Harrison J."/>
            <person name="Sapp M."/>
            <person name="Thwaites R."/>
            <person name="Studholme D.J."/>
        </authorList>
    </citation>
    <scope>NUCLEOTIDE SEQUENCE [LARGE SCALE GENOMIC DNA]</scope>
    <source>
        <strain evidence="7">NCPPB 4445</strain>
    </source>
</reference>
<sequence>MTNPLLDVSDLRVTYPGRGFRARPKEVLHGVSLTVGKGETLGVVGESGSGKTTIGRAVLGLVKAAGGGIRFLGQDITHATPKERRGLARDLQVVFQDPYTSLNPALTVGDILSEPLVVQGATPKGARTRVLDLLDQVGLPADAYDRLPREFSGGQRQRVAIARALAPGPKLIVCDEPVSALDLSTQARVLDLFVDIQRRTGVAYLFVSHDLAVIRHVSHRVAVVHHGDIVETGPAGHVTSTPEHPYTRRLLLAAPVADPVKQRARREARRREKAAGST</sequence>
<dbReference type="CDD" id="cd03257">
    <property type="entry name" value="ABC_NikE_OppD_transporters"/>
    <property type="match status" value="1"/>
</dbReference>
<dbReference type="InterPro" id="IPR050319">
    <property type="entry name" value="ABC_transp_ATP-bind"/>
</dbReference>
<dbReference type="PROSITE" id="PS00211">
    <property type="entry name" value="ABC_TRANSPORTER_1"/>
    <property type="match status" value="1"/>
</dbReference>
<evidence type="ECO:0000259" key="5">
    <source>
        <dbReference type="PROSITE" id="PS50893"/>
    </source>
</evidence>
<evidence type="ECO:0000256" key="3">
    <source>
        <dbReference type="ARBA" id="ARBA00022741"/>
    </source>
</evidence>
<dbReference type="SMART" id="SM00382">
    <property type="entry name" value="AAA"/>
    <property type="match status" value="1"/>
</dbReference>
<dbReference type="EMBL" id="JPPY01000168">
    <property type="protein sequence ID" value="KND30198.1"/>
    <property type="molecule type" value="Genomic_DNA"/>
</dbReference>
<dbReference type="AlphaFoldDB" id="A0A0L0JXF0"/>
<accession>A0A0L0JXF0</accession>
<evidence type="ECO:0000256" key="1">
    <source>
        <dbReference type="ARBA" id="ARBA00005417"/>
    </source>
</evidence>
<dbReference type="PATRIC" id="fig|42234.21.peg.6070"/>
<proteinExistence type="inferred from homology"/>
<dbReference type="Pfam" id="PF00005">
    <property type="entry name" value="ABC_tran"/>
    <property type="match status" value="1"/>
</dbReference>
<dbReference type="SUPFAM" id="SSF52540">
    <property type="entry name" value="P-loop containing nucleoside triphosphate hydrolases"/>
    <property type="match status" value="1"/>
</dbReference>
<dbReference type="Gene3D" id="3.40.50.300">
    <property type="entry name" value="P-loop containing nucleotide triphosphate hydrolases"/>
    <property type="match status" value="1"/>
</dbReference>
<dbReference type="InterPro" id="IPR003593">
    <property type="entry name" value="AAA+_ATPase"/>
</dbReference>
<name>A0A0L0JXF0_9ACTN</name>
<evidence type="ECO:0000313" key="7">
    <source>
        <dbReference type="Proteomes" id="UP000037151"/>
    </source>
</evidence>
<dbReference type="PANTHER" id="PTHR43776">
    <property type="entry name" value="TRANSPORT ATP-BINDING PROTEIN"/>
    <property type="match status" value="1"/>
</dbReference>
<organism evidence="6 7">
    <name type="scientific">Streptomyces acidiscabies</name>
    <dbReference type="NCBI Taxonomy" id="42234"/>
    <lineage>
        <taxon>Bacteria</taxon>
        <taxon>Bacillati</taxon>
        <taxon>Actinomycetota</taxon>
        <taxon>Actinomycetes</taxon>
        <taxon>Kitasatosporales</taxon>
        <taxon>Streptomycetaceae</taxon>
        <taxon>Streptomyces</taxon>
    </lineage>
</organism>
<evidence type="ECO:0000256" key="2">
    <source>
        <dbReference type="ARBA" id="ARBA00022448"/>
    </source>
</evidence>
<keyword evidence="3" id="KW-0547">Nucleotide-binding</keyword>
<protein>
    <submittedName>
        <fullName evidence="6">Peptide ABC transporter ATP-binding protein</fullName>
    </submittedName>
</protein>